<accession>A0A8A1MBI9</accession>
<dbReference type="Proteomes" id="UP000663671">
    <property type="component" value="Chromosome 1"/>
</dbReference>
<protein>
    <submittedName>
        <fullName evidence="2">Uncharacterized protein</fullName>
    </submittedName>
</protein>
<proteinExistence type="predicted"/>
<evidence type="ECO:0000313" key="2">
    <source>
        <dbReference type="EMBL" id="QSS63195.1"/>
    </source>
</evidence>
<feature type="region of interest" description="Disordered" evidence="1">
    <location>
        <begin position="1"/>
        <end position="28"/>
    </location>
</feature>
<name>A0A8A1MBI9_AJECA</name>
<sequence length="117" mass="12282">MAGDASALSRKTVQSHAPRNRNEALRLGSGIQAGEWPVSFGLGNQTRSPLKNTPGEDCCVISPGVAGKLSVALTKLELRYSPQHPSLLGVKSCVQDASGLCMEDTANHLVTILGSVR</sequence>
<dbReference type="EMBL" id="CP069114">
    <property type="protein sequence ID" value="QSS63195.1"/>
    <property type="molecule type" value="Genomic_DNA"/>
</dbReference>
<evidence type="ECO:0000313" key="3">
    <source>
        <dbReference type="Proteomes" id="UP000663671"/>
    </source>
</evidence>
<reference evidence="2" key="1">
    <citation type="submission" date="2021-01" db="EMBL/GenBank/DDBJ databases">
        <title>Chromosome-level genome assembly of a human fungal pathogen reveals clustering of transcriptionally co-regulated genes.</title>
        <authorList>
            <person name="Voorhies M."/>
            <person name="Cohen S."/>
            <person name="Shea T.P."/>
            <person name="Petrus S."/>
            <person name="Munoz J.F."/>
            <person name="Poplawski S."/>
            <person name="Goldman W.E."/>
            <person name="Michael T."/>
            <person name="Cuomo C.A."/>
            <person name="Sil A."/>
            <person name="Beyhan S."/>
        </authorList>
    </citation>
    <scope>NUCLEOTIDE SEQUENCE</scope>
    <source>
        <strain evidence="2">WU24</strain>
    </source>
</reference>
<dbReference type="VEuPathDB" id="FungiDB:I7I51_00252"/>
<organism evidence="2 3">
    <name type="scientific">Ajellomyces capsulatus</name>
    <name type="common">Darling's disease fungus</name>
    <name type="synonym">Histoplasma capsulatum</name>
    <dbReference type="NCBI Taxonomy" id="5037"/>
    <lineage>
        <taxon>Eukaryota</taxon>
        <taxon>Fungi</taxon>
        <taxon>Dikarya</taxon>
        <taxon>Ascomycota</taxon>
        <taxon>Pezizomycotina</taxon>
        <taxon>Eurotiomycetes</taxon>
        <taxon>Eurotiomycetidae</taxon>
        <taxon>Onygenales</taxon>
        <taxon>Ajellomycetaceae</taxon>
        <taxon>Histoplasma</taxon>
    </lineage>
</organism>
<dbReference type="AlphaFoldDB" id="A0A8A1MBI9"/>
<gene>
    <name evidence="2" type="ORF">I7I51_00252</name>
</gene>
<evidence type="ECO:0000256" key="1">
    <source>
        <dbReference type="SAM" id="MobiDB-lite"/>
    </source>
</evidence>